<dbReference type="Proteomes" id="UP000315628">
    <property type="component" value="Unassembled WGS sequence"/>
</dbReference>
<dbReference type="InterPro" id="IPR029001">
    <property type="entry name" value="ITPase-like_fam"/>
</dbReference>
<evidence type="ECO:0000256" key="3">
    <source>
        <dbReference type="HAMAP-Rule" id="MF_00528"/>
    </source>
</evidence>
<evidence type="ECO:0000256" key="2">
    <source>
        <dbReference type="ARBA" id="ARBA00022801"/>
    </source>
</evidence>
<dbReference type="EMBL" id="VIUW01000002">
    <property type="protein sequence ID" value="TWD15462.1"/>
    <property type="molecule type" value="Genomic_DNA"/>
</dbReference>
<keyword evidence="6" id="KW-1185">Reference proteome</keyword>
<protein>
    <recommendedName>
        <fullName evidence="3">Nucleoside triphosphate pyrophosphatase</fullName>
        <ecNumber evidence="3">3.6.1.9</ecNumber>
    </recommendedName>
    <alternativeName>
        <fullName evidence="3">Nucleotide pyrophosphatase</fullName>
        <shortName evidence="3">Nucleotide PPase</shortName>
    </alternativeName>
</protein>
<comment type="cofactor">
    <cofactor evidence="1 3">
        <name>a divalent metal cation</name>
        <dbReference type="ChEBI" id="CHEBI:60240"/>
    </cofactor>
</comment>
<name>A0A560WCX8_9MICO</name>
<sequence length="222" mass="23224">MPWLGGAVTRPLVLASASPARLQLLRRSGVEPVVRPSSVDERQVERRARETDPDLTPEALVGALARAKGEAVASSLDGREAADLVLACDSVLEVGAEVVGKPGSADLATTRWQSMRGGSGVLHTGHWLLDAETGRSVSEATSSRLRFADVSDDEIDAYVATGEPLHVAGGFTIDGFGAPFVEVVEGDPGTVIGLCLPALRRLLLALDVPWWSVADPSSPTPG</sequence>
<dbReference type="Gene3D" id="3.90.950.10">
    <property type="match status" value="1"/>
</dbReference>
<keyword evidence="3" id="KW-0546">Nucleotide metabolism</keyword>
<dbReference type="PIRSF" id="PIRSF006305">
    <property type="entry name" value="Maf"/>
    <property type="match status" value="1"/>
</dbReference>
<keyword evidence="2 3" id="KW-0378">Hydrolase</keyword>
<gene>
    <name evidence="5" type="ORF">FB557_0972</name>
</gene>
<dbReference type="GO" id="GO:0009117">
    <property type="term" value="P:nucleotide metabolic process"/>
    <property type="evidence" value="ECO:0007669"/>
    <property type="project" value="UniProtKB-KW"/>
</dbReference>
<dbReference type="InterPro" id="IPR003697">
    <property type="entry name" value="Maf-like"/>
</dbReference>
<comment type="similarity">
    <text evidence="3">Belongs to the Maf family.</text>
</comment>
<comment type="subcellular location">
    <subcellularLocation>
        <location evidence="3">Cytoplasm</location>
    </subcellularLocation>
</comment>
<dbReference type="Pfam" id="PF02545">
    <property type="entry name" value="Maf"/>
    <property type="match status" value="1"/>
</dbReference>
<reference evidence="5 6" key="1">
    <citation type="submission" date="2019-06" db="EMBL/GenBank/DDBJ databases">
        <title>Sequencing the genomes of 1000 actinobacteria strains.</title>
        <authorList>
            <person name="Klenk H.-P."/>
        </authorList>
    </citation>
    <scope>NUCLEOTIDE SEQUENCE [LARGE SCALE GENOMIC DNA]</scope>
    <source>
        <strain evidence="5 6">DSM 18935</strain>
    </source>
</reference>
<keyword evidence="3" id="KW-0963">Cytoplasm</keyword>
<evidence type="ECO:0000256" key="4">
    <source>
        <dbReference type="SAM" id="MobiDB-lite"/>
    </source>
</evidence>
<evidence type="ECO:0000313" key="6">
    <source>
        <dbReference type="Proteomes" id="UP000315628"/>
    </source>
</evidence>
<organism evidence="5 6">
    <name type="scientific">Marihabitans asiaticum</name>
    <dbReference type="NCBI Taxonomy" id="415218"/>
    <lineage>
        <taxon>Bacteria</taxon>
        <taxon>Bacillati</taxon>
        <taxon>Actinomycetota</taxon>
        <taxon>Actinomycetes</taxon>
        <taxon>Micrococcales</taxon>
        <taxon>Intrasporangiaceae</taxon>
        <taxon>Marihabitans</taxon>
    </lineage>
</organism>
<dbReference type="GO" id="GO:0005737">
    <property type="term" value="C:cytoplasm"/>
    <property type="evidence" value="ECO:0007669"/>
    <property type="project" value="UniProtKB-SubCell"/>
</dbReference>
<comment type="caution">
    <text evidence="5">The sequence shown here is derived from an EMBL/GenBank/DDBJ whole genome shotgun (WGS) entry which is preliminary data.</text>
</comment>
<comment type="catalytic activity">
    <reaction evidence="3">
        <text>a 2'-deoxyribonucleoside 5'-triphosphate + H2O = a 2'-deoxyribonucleoside 5'-phosphate + diphosphate + H(+)</text>
        <dbReference type="Rhea" id="RHEA:44644"/>
        <dbReference type="ChEBI" id="CHEBI:15377"/>
        <dbReference type="ChEBI" id="CHEBI:15378"/>
        <dbReference type="ChEBI" id="CHEBI:33019"/>
        <dbReference type="ChEBI" id="CHEBI:61560"/>
        <dbReference type="ChEBI" id="CHEBI:65317"/>
        <dbReference type="EC" id="3.6.1.9"/>
    </reaction>
</comment>
<dbReference type="EC" id="3.6.1.9" evidence="3"/>
<dbReference type="PANTHER" id="PTHR43213">
    <property type="entry name" value="BIFUNCTIONAL DTTP/UTP PYROPHOSPHATASE/METHYLTRANSFERASE PROTEIN-RELATED"/>
    <property type="match status" value="1"/>
</dbReference>
<proteinExistence type="inferred from homology"/>
<feature type="region of interest" description="Disordered" evidence="4">
    <location>
        <begin position="36"/>
        <end position="55"/>
    </location>
</feature>
<dbReference type="NCBIfam" id="TIGR00172">
    <property type="entry name" value="maf"/>
    <property type="match status" value="1"/>
</dbReference>
<dbReference type="AlphaFoldDB" id="A0A560WCX8"/>
<comment type="catalytic activity">
    <reaction evidence="3">
        <text>a ribonucleoside 5'-triphosphate + H2O = a ribonucleoside 5'-phosphate + diphosphate + H(+)</text>
        <dbReference type="Rhea" id="RHEA:23996"/>
        <dbReference type="ChEBI" id="CHEBI:15377"/>
        <dbReference type="ChEBI" id="CHEBI:15378"/>
        <dbReference type="ChEBI" id="CHEBI:33019"/>
        <dbReference type="ChEBI" id="CHEBI:58043"/>
        <dbReference type="ChEBI" id="CHEBI:61557"/>
        <dbReference type="EC" id="3.6.1.9"/>
    </reaction>
</comment>
<dbReference type="HAMAP" id="MF_00528">
    <property type="entry name" value="Maf"/>
    <property type="match status" value="1"/>
</dbReference>
<feature type="compositionally biased region" description="Basic and acidic residues" evidence="4">
    <location>
        <begin position="38"/>
        <end position="52"/>
    </location>
</feature>
<dbReference type="SUPFAM" id="SSF52972">
    <property type="entry name" value="ITPase-like"/>
    <property type="match status" value="1"/>
</dbReference>
<accession>A0A560WCX8</accession>
<dbReference type="PANTHER" id="PTHR43213:SF5">
    <property type="entry name" value="BIFUNCTIONAL DTTP_UTP PYROPHOSPHATASE_METHYLTRANSFERASE PROTEIN-RELATED"/>
    <property type="match status" value="1"/>
</dbReference>
<comment type="caution">
    <text evidence="3">Lacks conserved residue(s) required for the propagation of feature annotation.</text>
</comment>
<dbReference type="CDD" id="cd00555">
    <property type="entry name" value="Maf"/>
    <property type="match status" value="1"/>
</dbReference>
<comment type="function">
    <text evidence="3">Nucleoside triphosphate pyrophosphatase. May have a dual role in cell division arrest and in preventing the incorporation of modified nucleotides into cellular nucleic acids.</text>
</comment>
<dbReference type="GO" id="GO:0047429">
    <property type="term" value="F:nucleoside triphosphate diphosphatase activity"/>
    <property type="evidence" value="ECO:0007669"/>
    <property type="project" value="UniProtKB-EC"/>
</dbReference>
<evidence type="ECO:0000256" key="1">
    <source>
        <dbReference type="ARBA" id="ARBA00001968"/>
    </source>
</evidence>
<feature type="active site" description="Proton acceptor" evidence="3">
    <location>
        <position position="89"/>
    </location>
</feature>
<evidence type="ECO:0000313" key="5">
    <source>
        <dbReference type="EMBL" id="TWD15462.1"/>
    </source>
</evidence>